<gene>
    <name evidence="1" type="ORF">NCTC12121_00524</name>
    <name evidence="2" type="ORF">NCTC12121_02222</name>
</gene>
<evidence type="ECO:0000313" key="2">
    <source>
        <dbReference type="EMBL" id="STC89512.1"/>
    </source>
</evidence>
<protein>
    <recommendedName>
        <fullName evidence="4">ANR family transcriptional regulator</fullName>
    </recommendedName>
</protein>
<dbReference type="Proteomes" id="UP000255248">
    <property type="component" value="Unassembled WGS sequence"/>
</dbReference>
<dbReference type="InterPro" id="IPR047666">
    <property type="entry name" value="ANR_neg_reg"/>
</dbReference>
<reference evidence="2 3" key="1">
    <citation type="submission" date="2018-06" db="EMBL/GenBank/DDBJ databases">
        <authorList>
            <consortium name="Pathogen Informatics"/>
            <person name="Doyle S."/>
        </authorList>
    </citation>
    <scope>NUCLEOTIDE SEQUENCE [LARGE SCALE GENOMIC DNA]</scope>
    <source>
        <strain evidence="2 3">NCTC12121</strain>
    </source>
</reference>
<accession>A0A376DI14</accession>
<dbReference type="RefSeq" id="WP_035370915.1">
    <property type="nucleotide sequence ID" value="NZ_CP065626.1"/>
</dbReference>
<sequence>MMKIKESEAKNTYAAYALGATRAEWRKDYQTAAPLWEKAAASPASALRREWAVLRAEFCHNAAQRKWGKRHESK</sequence>
<evidence type="ECO:0000313" key="3">
    <source>
        <dbReference type="Proteomes" id="UP000255248"/>
    </source>
</evidence>
<dbReference type="OrthoDB" id="6447944at2"/>
<evidence type="ECO:0000313" key="1">
    <source>
        <dbReference type="EMBL" id="STC84352.1"/>
    </source>
</evidence>
<organism evidence="2 3">
    <name type="scientific">Edwardsiella hoshinae</name>
    <dbReference type="NCBI Taxonomy" id="93378"/>
    <lineage>
        <taxon>Bacteria</taxon>
        <taxon>Pseudomonadati</taxon>
        <taxon>Pseudomonadota</taxon>
        <taxon>Gammaproteobacteria</taxon>
        <taxon>Enterobacterales</taxon>
        <taxon>Hafniaceae</taxon>
        <taxon>Edwardsiella</taxon>
    </lineage>
</organism>
<dbReference type="AlphaFoldDB" id="A0A376DI14"/>
<evidence type="ECO:0008006" key="4">
    <source>
        <dbReference type="Google" id="ProtNLM"/>
    </source>
</evidence>
<name>A0A376DI14_9GAMM</name>
<dbReference type="EMBL" id="UFXZ01000001">
    <property type="protein sequence ID" value="STC84352.1"/>
    <property type="molecule type" value="Genomic_DNA"/>
</dbReference>
<proteinExistence type="predicted"/>
<dbReference type="NCBIfam" id="NF033650">
    <property type="entry name" value="ANR_neg_reg"/>
    <property type="match status" value="1"/>
</dbReference>
<dbReference type="EMBL" id="UFXZ01000001">
    <property type="protein sequence ID" value="STC89512.1"/>
    <property type="molecule type" value="Genomic_DNA"/>
</dbReference>